<evidence type="ECO:0000256" key="5">
    <source>
        <dbReference type="SAM" id="MobiDB-lite"/>
    </source>
</evidence>
<dbReference type="PANTHER" id="PTHR43133">
    <property type="entry name" value="RNA POLYMERASE ECF-TYPE SIGMA FACTO"/>
    <property type="match status" value="1"/>
</dbReference>
<dbReference type="InterPro" id="IPR007627">
    <property type="entry name" value="RNA_pol_sigma70_r2"/>
</dbReference>
<keyword evidence="9" id="KW-1185">Reference proteome</keyword>
<dbReference type="InterPro" id="IPR013324">
    <property type="entry name" value="RNA_pol_sigma_r3/r4-like"/>
</dbReference>
<dbReference type="GO" id="GO:0016987">
    <property type="term" value="F:sigma factor activity"/>
    <property type="evidence" value="ECO:0007669"/>
    <property type="project" value="UniProtKB-KW"/>
</dbReference>
<dbReference type="Gene3D" id="1.10.10.10">
    <property type="entry name" value="Winged helix-like DNA-binding domain superfamily/Winged helix DNA-binding domain"/>
    <property type="match status" value="1"/>
</dbReference>
<feature type="region of interest" description="Disordered" evidence="5">
    <location>
        <begin position="95"/>
        <end position="116"/>
    </location>
</feature>
<evidence type="ECO:0000259" key="7">
    <source>
        <dbReference type="Pfam" id="PF08281"/>
    </source>
</evidence>
<dbReference type="Gene3D" id="1.10.1740.10">
    <property type="match status" value="1"/>
</dbReference>
<dbReference type="SUPFAM" id="SSF88946">
    <property type="entry name" value="Sigma2 domain of RNA polymerase sigma factors"/>
    <property type="match status" value="1"/>
</dbReference>
<keyword evidence="4" id="KW-0804">Transcription</keyword>
<evidence type="ECO:0000256" key="3">
    <source>
        <dbReference type="ARBA" id="ARBA00023082"/>
    </source>
</evidence>
<evidence type="ECO:0000256" key="1">
    <source>
        <dbReference type="ARBA" id="ARBA00010641"/>
    </source>
</evidence>
<dbReference type="InterPro" id="IPR036388">
    <property type="entry name" value="WH-like_DNA-bd_sf"/>
</dbReference>
<dbReference type="KEGG" id="rbg:BG454_07370"/>
<proteinExistence type="inferred from homology"/>
<name>A0A2K8KE88_9RHOB</name>
<reference evidence="8 9" key="1">
    <citation type="submission" date="2017-11" db="EMBL/GenBank/DDBJ databases">
        <title>Revised Sequence and Annotation of the Rhodobaca barguzinensis strain alga05 Genome.</title>
        <authorList>
            <person name="Kopejtka K."/>
            <person name="Tomasch J.M."/>
            <person name="Bunk B."/>
            <person name="Koblizek M."/>
        </authorList>
    </citation>
    <scope>NUCLEOTIDE SEQUENCE [LARGE SCALE GENOMIC DNA]</scope>
    <source>
        <strain evidence="9">alga05</strain>
    </source>
</reference>
<accession>A0A2K8KE88</accession>
<dbReference type="Pfam" id="PF04542">
    <property type="entry name" value="Sigma70_r2"/>
    <property type="match status" value="1"/>
</dbReference>
<evidence type="ECO:0000256" key="2">
    <source>
        <dbReference type="ARBA" id="ARBA00023015"/>
    </source>
</evidence>
<dbReference type="InterPro" id="IPR013249">
    <property type="entry name" value="RNA_pol_sigma70_r4_t2"/>
</dbReference>
<dbReference type="Proteomes" id="UP000228948">
    <property type="component" value="Chromosome"/>
</dbReference>
<evidence type="ECO:0000313" key="8">
    <source>
        <dbReference type="EMBL" id="ATX67741.1"/>
    </source>
</evidence>
<feature type="domain" description="RNA polymerase sigma-70 region 2" evidence="6">
    <location>
        <begin position="28"/>
        <end position="90"/>
    </location>
</feature>
<keyword evidence="3" id="KW-0731">Sigma factor</keyword>
<dbReference type="InterPro" id="IPR014284">
    <property type="entry name" value="RNA_pol_sigma-70_dom"/>
</dbReference>
<evidence type="ECO:0000313" key="9">
    <source>
        <dbReference type="Proteomes" id="UP000228948"/>
    </source>
</evidence>
<dbReference type="OrthoDB" id="9803470at2"/>
<evidence type="ECO:0000259" key="6">
    <source>
        <dbReference type="Pfam" id="PF04542"/>
    </source>
</evidence>
<dbReference type="SUPFAM" id="SSF88659">
    <property type="entry name" value="Sigma3 and sigma4 domains of RNA polymerase sigma factors"/>
    <property type="match status" value="1"/>
</dbReference>
<dbReference type="PANTHER" id="PTHR43133:SF62">
    <property type="entry name" value="RNA POLYMERASE SIGMA FACTOR SIGZ"/>
    <property type="match status" value="1"/>
</dbReference>
<gene>
    <name evidence="8" type="ORF">BG454_07370</name>
</gene>
<sequence length="190" mass="21439">MSDSVINDLLEKVARQDRAAFREVYHLSAPKLTGVLTRMLRDRSEVEDALQDVYIRVWQRATQFDGTRGAAMGWLVAIARNVALDRLRARPEARGMSRITARSDTPDDDPLAQLPASGTDAEERILASANARRAVECFGELEPERAAAVRGAYLEGIAYKELADRFDVPLNTIRTWLRRSLLRLKECLDR</sequence>
<dbReference type="InterPro" id="IPR013325">
    <property type="entry name" value="RNA_pol_sigma_r2"/>
</dbReference>
<dbReference type="EMBL" id="CP024899">
    <property type="protein sequence ID" value="ATX67741.1"/>
    <property type="molecule type" value="Genomic_DNA"/>
</dbReference>
<dbReference type="STRING" id="441209.GCA_001870665_01252"/>
<keyword evidence="2" id="KW-0805">Transcription regulation</keyword>
<dbReference type="AlphaFoldDB" id="A0A2K8KE88"/>
<dbReference type="InterPro" id="IPR039425">
    <property type="entry name" value="RNA_pol_sigma-70-like"/>
</dbReference>
<dbReference type="GO" id="GO:0006352">
    <property type="term" value="P:DNA-templated transcription initiation"/>
    <property type="evidence" value="ECO:0007669"/>
    <property type="project" value="InterPro"/>
</dbReference>
<evidence type="ECO:0000256" key="4">
    <source>
        <dbReference type="ARBA" id="ARBA00023163"/>
    </source>
</evidence>
<comment type="similarity">
    <text evidence="1">Belongs to the sigma-70 factor family. ECF subfamily.</text>
</comment>
<dbReference type="GO" id="GO:0003677">
    <property type="term" value="F:DNA binding"/>
    <property type="evidence" value="ECO:0007669"/>
    <property type="project" value="InterPro"/>
</dbReference>
<dbReference type="RefSeq" id="WP_071481985.1">
    <property type="nucleotide sequence ID" value="NZ_CP024899.1"/>
</dbReference>
<dbReference type="NCBIfam" id="TIGR02937">
    <property type="entry name" value="sigma70-ECF"/>
    <property type="match status" value="1"/>
</dbReference>
<organism evidence="8 9">
    <name type="scientific">Roseinatronobacter bogoriensis subsp. barguzinensis</name>
    <dbReference type="NCBI Taxonomy" id="441209"/>
    <lineage>
        <taxon>Bacteria</taxon>
        <taxon>Pseudomonadati</taxon>
        <taxon>Pseudomonadota</taxon>
        <taxon>Alphaproteobacteria</taxon>
        <taxon>Rhodobacterales</taxon>
        <taxon>Paracoccaceae</taxon>
        <taxon>Roseinatronobacter</taxon>
    </lineage>
</organism>
<dbReference type="Pfam" id="PF08281">
    <property type="entry name" value="Sigma70_r4_2"/>
    <property type="match status" value="1"/>
</dbReference>
<feature type="domain" description="RNA polymerase sigma factor 70 region 4 type 2" evidence="7">
    <location>
        <begin position="134"/>
        <end position="184"/>
    </location>
</feature>
<protein>
    <submittedName>
        <fullName evidence="8">RNA polymerase subunit sigma</fullName>
    </submittedName>
</protein>